<dbReference type="HAMAP" id="MF_00316">
    <property type="entry name" value="MobA"/>
    <property type="match status" value="1"/>
</dbReference>
<dbReference type="Proteomes" id="UP001524383">
    <property type="component" value="Unassembled WGS sequence"/>
</dbReference>
<dbReference type="RefSeq" id="WP_255331847.1">
    <property type="nucleotide sequence ID" value="NZ_VOTZ01000004.1"/>
</dbReference>
<comment type="catalytic activity">
    <reaction evidence="8">
        <text>Mo-molybdopterin + GTP + H(+) = Mo-molybdopterin guanine dinucleotide + diphosphate</text>
        <dbReference type="Rhea" id="RHEA:34243"/>
        <dbReference type="ChEBI" id="CHEBI:15378"/>
        <dbReference type="ChEBI" id="CHEBI:33019"/>
        <dbReference type="ChEBI" id="CHEBI:37565"/>
        <dbReference type="ChEBI" id="CHEBI:71302"/>
        <dbReference type="ChEBI" id="CHEBI:71310"/>
        <dbReference type="EC" id="2.7.7.77"/>
    </reaction>
</comment>
<evidence type="ECO:0000256" key="2">
    <source>
        <dbReference type="ARBA" id="ARBA00022679"/>
    </source>
</evidence>
<keyword evidence="2 8" id="KW-0808">Transferase</keyword>
<evidence type="ECO:0000256" key="5">
    <source>
        <dbReference type="ARBA" id="ARBA00022842"/>
    </source>
</evidence>
<comment type="function">
    <text evidence="8">Transfers a GMP moiety from GTP to Mo-molybdopterin (Mo-MPT) cofactor (Moco or molybdenum cofactor) to form Mo-molybdopterin guanine dinucleotide (Mo-MGD) cofactor.</text>
</comment>
<evidence type="ECO:0000256" key="3">
    <source>
        <dbReference type="ARBA" id="ARBA00022723"/>
    </source>
</evidence>
<evidence type="ECO:0000256" key="7">
    <source>
        <dbReference type="ARBA" id="ARBA00023150"/>
    </source>
</evidence>
<dbReference type="AlphaFoldDB" id="A0ABD4TJG6"/>
<feature type="binding site" evidence="8">
    <location>
        <begin position="10"/>
        <end position="12"/>
    </location>
    <ligand>
        <name>GTP</name>
        <dbReference type="ChEBI" id="CHEBI:37565"/>
    </ligand>
</feature>
<dbReference type="EMBL" id="VOTZ01000004">
    <property type="protein sequence ID" value="MCQ1537914.1"/>
    <property type="molecule type" value="Genomic_DNA"/>
</dbReference>
<dbReference type="PANTHER" id="PTHR19136">
    <property type="entry name" value="MOLYBDENUM COFACTOR GUANYLYLTRANSFERASE"/>
    <property type="match status" value="1"/>
</dbReference>
<feature type="binding site" evidence="8">
    <location>
        <position position="23"/>
    </location>
    <ligand>
        <name>GTP</name>
        <dbReference type="ChEBI" id="CHEBI:37565"/>
    </ligand>
</feature>
<keyword evidence="1 8" id="KW-0963">Cytoplasm</keyword>
<keyword evidence="3 8" id="KW-0479">Metal-binding</keyword>
<comment type="cofactor">
    <cofactor evidence="8">
        <name>Mg(2+)</name>
        <dbReference type="ChEBI" id="CHEBI:18420"/>
    </cofactor>
</comment>
<evidence type="ECO:0000256" key="1">
    <source>
        <dbReference type="ARBA" id="ARBA00022490"/>
    </source>
</evidence>
<sequence>MNEKRTALILVGGEARRSGGMEKYFFTYGGKSFLSHLISALSHVTDEIIIIARDEEQCNRFQDIQGIKICSDKIRGIGPLGGIIAGVEEAEGDLIFITACDMPCIKSGVVDLLFNSINDADAAVPYWNDEMYEPLHAVYRREALKRYIATHSSYSLREMIRSITTRFVTIQEIKKIDPNLKSFTNINDLSDLKAINGSN</sequence>
<proteinExistence type="inferred from homology"/>
<dbReference type="PANTHER" id="PTHR19136:SF81">
    <property type="entry name" value="MOLYBDENUM COFACTOR GUANYLYLTRANSFERASE"/>
    <property type="match status" value="1"/>
</dbReference>
<evidence type="ECO:0000259" key="9">
    <source>
        <dbReference type="Pfam" id="PF12804"/>
    </source>
</evidence>
<comment type="similarity">
    <text evidence="8">Belongs to the MobA family.</text>
</comment>
<dbReference type="GO" id="GO:0005525">
    <property type="term" value="F:GTP binding"/>
    <property type="evidence" value="ECO:0007669"/>
    <property type="project" value="UniProtKB-UniRule"/>
</dbReference>
<comment type="subcellular location">
    <subcellularLocation>
        <location evidence="8">Cytoplasm</location>
    </subcellularLocation>
</comment>
<dbReference type="InterPro" id="IPR025877">
    <property type="entry name" value="MobA-like_NTP_Trfase"/>
</dbReference>
<dbReference type="GO" id="GO:0006777">
    <property type="term" value="P:Mo-molybdopterin cofactor biosynthetic process"/>
    <property type="evidence" value="ECO:0007669"/>
    <property type="project" value="UniProtKB-KW"/>
</dbReference>
<dbReference type="Pfam" id="PF12804">
    <property type="entry name" value="NTP_transf_3"/>
    <property type="match status" value="1"/>
</dbReference>
<name>A0ABD4TJG6_9EURY</name>
<accession>A0ABD4TJG6</accession>
<keyword evidence="11" id="KW-1185">Reference proteome</keyword>
<dbReference type="GO" id="GO:0046872">
    <property type="term" value="F:metal ion binding"/>
    <property type="evidence" value="ECO:0007669"/>
    <property type="project" value="UniProtKB-KW"/>
</dbReference>
<keyword evidence="10" id="KW-0548">Nucleotidyltransferase</keyword>
<feature type="domain" description="MobA-like NTP transferase" evidence="9">
    <location>
        <begin position="7"/>
        <end position="162"/>
    </location>
</feature>
<feature type="binding site" evidence="8">
    <location>
        <position position="101"/>
    </location>
    <ligand>
        <name>Mg(2+)</name>
        <dbReference type="ChEBI" id="CHEBI:18420"/>
    </ligand>
</feature>
<gene>
    <name evidence="8" type="primary">mobA</name>
    <name evidence="10" type="ORF">FTO68_02780</name>
</gene>
<keyword evidence="7 8" id="KW-0501">Molybdenum cofactor biosynthesis</keyword>
<evidence type="ECO:0000256" key="4">
    <source>
        <dbReference type="ARBA" id="ARBA00022741"/>
    </source>
</evidence>
<dbReference type="GO" id="GO:0005737">
    <property type="term" value="C:cytoplasm"/>
    <property type="evidence" value="ECO:0007669"/>
    <property type="project" value="UniProtKB-SubCell"/>
</dbReference>
<feature type="binding site" evidence="8">
    <location>
        <position position="72"/>
    </location>
    <ligand>
        <name>GTP</name>
        <dbReference type="ChEBI" id="CHEBI:37565"/>
    </ligand>
</feature>
<dbReference type="Gene3D" id="3.90.550.10">
    <property type="entry name" value="Spore Coat Polysaccharide Biosynthesis Protein SpsA, Chain A"/>
    <property type="match status" value="1"/>
</dbReference>
<protein>
    <recommendedName>
        <fullName evidence="8">Probable molybdenum cofactor guanylyltransferase</fullName>
        <shortName evidence="8">MoCo guanylyltransferase</shortName>
        <ecNumber evidence="8">2.7.7.77</ecNumber>
    </recommendedName>
    <alternativeName>
        <fullName evidence="8">GTP:molybdopterin guanylyltransferase</fullName>
    </alternativeName>
    <alternativeName>
        <fullName evidence="8">Mo-MPT guanylyltransferase</fullName>
    </alternativeName>
    <alternativeName>
        <fullName evidence="8">Molybdopterin guanylyltransferase</fullName>
    </alternativeName>
    <alternativeName>
        <fullName evidence="8">Molybdopterin-guanine dinucleotide synthase</fullName>
        <shortName evidence="8">MGD synthase</shortName>
    </alternativeName>
</protein>
<organism evidence="10 11">
    <name type="scientific">Methanocalculus taiwanensis</name>
    <dbReference type="NCBI Taxonomy" id="106207"/>
    <lineage>
        <taxon>Archaea</taxon>
        <taxon>Methanobacteriati</taxon>
        <taxon>Methanobacteriota</taxon>
        <taxon>Stenosarchaea group</taxon>
        <taxon>Methanomicrobia</taxon>
        <taxon>Methanomicrobiales</taxon>
        <taxon>Methanocalculaceae</taxon>
        <taxon>Methanocalculus</taxon>
    </lineage>
</organism>
<dbReference type="InterPro" id="IPR013482">
    <property type="entry name" value="Molybde_CF_guanTrfase"/>
</dbReference>
<keyword evidence="4 8" id="KW-0547">Nucleotide-binding</keyword>
<dbReference type="GO" id="GO:0061603">
    <property type="term" value="F:molybdenum cofactor guanylyltransferase activity"/>
    <property type="evidence" value="ECO:0007669"/>
    <property type="project" value="UniProtKB-EC"/>
</dbReference>
<keyword evidence="6 8" id="KW-0342">GTP-binding</keyword>
<dbReference type="InterPro" id="IPR029044">
    <property type="entry name" value="Nucleotide-diphossugar_trans"/>
</dbReference>
<dbReference type="EC" id="2.7.7.77" evidence="8"/>
<evidence type="ECO:0000313" key="10">
    <source>
        <dbReference type="EMBL" id="MCQ1537914.1"/>
    </source>
</evidence>
<comment type="domain">
    <text evidence="8">The N-terminal domain determines nucleotide recognition and specific binding, while the C-terminal domain determines the specific binding to the target protein.</text>
</comment>
<evidence type="ECO:0000313" key="11">
    <source>
        <dbReference type="Proteomes" id="UP001524383"/>
    </source>
</evidence>
<reference evidence="10 11" key="1">
    <citation type="submission" date="2019-08" db="EMBL/GenBank/DDBJ databases">
        <authorList>
            <person name="Chen S.-C."/>
            <person name="Lai M.-C."/>
            <person name="You Y.-T."/>
        </authorList>
    </citation>
    <scope>NUCLEOTIDE SEQUENCE [LARGE SCALE GENOMIC DNA]</scope>
    <source>
        <strain evidence="10 11">P2F9704a</strain>
    </source>
</reference>
<dbReference type="CDD" id="cd02503">
    <property type="entry name" value="MobA"/>
    <property type="match status" value="1"/>
</dbReference>
<comment type="caution">
    <text evidence="8">Lacks conserved residue(s) required for the propagation of feature annotation.</text>
</comment>
<keyword evidence="5 8" id="KW-0460">Magnesium</keyword>
<evidence type="ECO:0000256" key="8">
    <source>
        <dbReference type="HAMAP-Rule" id="MF_00316"/>
    </source>
</evidence>
<comment type="caution">
    <text evidence="10">The sequence shown here is derived from an EMBL/GenBank/DDBJ whole genome shotgun (WGS) entry which is preliminary data.</text>
</comment>
<dbReference type="SUPFAM" id="SSF53448">
    <property type="entry name" value="Nucleotide-diphospho-sugar transferases"/>
    <property type="match status" value="1"/>
</dbReference>
<feature type="binding site" evidence="8">
    <location>
        <position position="101"/>
    </location>
    <ligand>
        <name>GTP</name>
        <dbReference type="ChEBI" id="CHEBI:37565"/>
    </ligand>
</feature>
<evidence type="ECO:0000256" key="6">
    <source>
        <dbReference type="ARBA" id="ARBA00023134"/>
    </source>
</evidence>